<dbReference type="AlphaFoldDB" id="A0A8C3XC15"/>
<dbReference type="Ensembl" id="ENSCWAT00000025265.1">
    <property type="protein sequence ID" value="ENSCWAP00000023311.1"/>
    <property type="gene ID" value="ENSCWAG00000017778.1"/>
</dbReference>
<dbReference type="GO" id="GO:0005615">
    <property type="term" value="C:extracellular space"/>
    <property type="evidence" value="ECO:0007669"/>
    <property type="project" value="TreeGrafter"/>
</dbReference>
<evidence type="ECO:0000256" key="4">
    <source>
        <dbReference type="ARBA" id="ARBA00022940"/>
    </source>
</evidence>
<protein>
    <recommendedName>
        <fullName evidence="8">Beta/alpha-defensin C-terminal domain-containing protein</fullName>
    </recommendedName>
</protein>
<dbReference type="GO" id="GO:0042056">
    <property type="term" value="F:chemoattractant activity"/>
    <property type="evidence" value="ECO:0007669"/>
    <property type="project" value="TreeGrafter"/>
</dbReference>
<evidence type="ECO:0000256" key="6">
    <source>
        <dbReference type="ARBA" id="ARBA00023157"/>
    </source>
</evidence>
<dbReference type="GO" id="GO:0042742">
    <property type="term" value="P:defense response to bacterium"/>
    <property type="evidence" value="ECO:0007669"/>
    <property type="project" value="UniProtKB-KW"/>
</dbReference>
<evidence type="ECO:0000256" key="7">
    <source>
        <dbReference type="SAM" id="SignalP"/>
    </source>
</evidence>
<dbReference type="InterPro" id="IPR001855">
    <property type="entry name" value="Defensin_beta-like"/>
</dbReference>
<keyword evidence="5" id="KW-0044">Antibiotic</keyword>
<reference evidence="9" key="2">
    <citation type="submission" date="2025-09" db="UniProtKB">
        <authorList>
            <consortium name="Ensembl"/>
        </authorList>
    </citation>
    <scope>IDENTIFICATION</scope>
</reference>
<sequence length="61" mass="6466">MALFIFDTVAFIIFFLGLLKGTGNPVSCIGNRGVCIPGNCGPKMKQIGTCGLAKIKCCKKK</sequence>
<organism evidence="9 10">
    <name type="scientific">Catagonus wagneri</name>
    <name type="common">Chacoan peccary</name>
    <dbReference type="NCBI Taxonomy" id="51154"/>
    <lineage>
        <taxon>Eukaryota</taxon>
        <taxon>Metazoa</taxon>
        <taxon>Chordata</taxon>
        <taxon>Craniata</taxon>
        <taxon>Vertebrata</taxon>
        <taxon>Euteleostomi</taxon>
        <taxon>Mammalia</taxon>
        <taxon>Eutheria</taxon>
        <taxon>Laurasiatheria</taxon>
        <taxon>Artiodactyla</taxon>
        <taxon>Suina</taxon>
        <taxon>Tayassuidae</taxon>
        <taxon>Catagonus</taxon>
    </lineage>
</organism>
<dbReference type="GO" id="GO:0060326">
    <property type="term" value="P:cell chemotaxis"/>
    <property type="evidence" value="ECO:0007669"/>
    <property type="project" value="TreeGrafter"/>
</dbReference>
<dbReference type="Pfam" id="PF00711">
    <property type="entry name" value="Defensin_beta"/>
    <property type="match status" value="1"/>
</dbReference>
<dbReference type="PANTHER" id="PTHR20515:SF2">
    <property type="entry name" value="DEFENSIN BETA 4A"/>
    <property type="match status" value="1"/>
</dbReference>
<feature type="domain" description="Beta/alpha-defensin C-terminal" evidence="8">
    <location>
        <begin position="28"/>
        <end position="58"/>
    </location>
</feature>
<evidence type="ECO:0000256" key="2">
    <source>
        <dbReference type="ARBA" id="ARBA00022525"/>
    </source>
</evidence>
<evidence type="ECO:0000256" key="5">
    <source>
        <dbReference type="ARBA" id="ARBA00023022"/>
    </source>
</evidence>
<evidence type="ECO:0000259" key="8">
    <source>
        <dbReference type="SMART" id="SM00048"/>
    </source>
</evidence>
<accession>A0A8C3XC15</accession>
<dbReference type="GeneTree" id="ENSGT01090000260492"/>
<feature type="signal peptide" evidence="7">
    <location>
        <begin position="1"/>
        <end position="23"/>
    </location>
</feature>
<keyword evidence="4" id="KW-0211">Defensin</keyword>
<dbReference type="Proteomes" id="UP000694540">
    <property type="component" value="Unplaced"/>
</dbReference>
<evidence type="ECO:0000313" key="10">
    <source>
        <dbReference type="Proteomes" id="UP000694540"/>
    </source>
</evidence>
<dbReference type="SMART" id="SM00048">
    <property type="entry name" value="DEFSN"/>
    <property type="match status" value="1"/>
</dbReference>
<comment type="subcellular location">
    <subcellularLocation>
        <location evidence="1">Secreted</location>
    </subcellularLocation>
</comment>
<keyword evidence="3" id="KW-0929">Antimicrobial</keyword>
<keyword evidence="10" id="KW-1185">Reference proteome</keyword>
<feature type="chain" id="PRO_5034623474" description="Beta/alpha-defensin C-terminal domain-containing protein" evidence="7">
    <location>
        <begin position="24"/>
        <end position="61"/>
    </location>
</feature>
<keyword evidence="2" id="KW-0964">Secreted</keyword>
<proteinExistence type="predicted"/>
<keyword evidence="6" id="KW-1015">Disulfide bond</keyword>
<name>A0A8C3XC15_9CETA</name>
<evidence type="ECO:0000256" key="3">
    <source>
        <dbReference type="ARBA" id="ARBA00022529"/>
    </source>
</evidence>
<dbReference type="FunFam" id="3.10.360.10:FF:000001">
    <property type="entry name" value="Beta-defensin 1"/>
    <property type="match status" value="1"/>
</dbReference>
<evidence type="ECO:0000313" key="9">
    <source>
        <dbReference type="Ensembl" id="ENSCWAP00000023311.1"/>
    </source>
</evidence>
<evidence type="ECO:0000256" key="1">
    <source>
        <dbReference type="ARBA" id="ARBA00004613"/>
    </source>
</evidence>
<keyword evidence="7" id="KW-0732">Signal</keyword>
<dbReference type="GO" id="GO:0031731">
    <property type="term" value="F:CCR6 chemokine receptor binding"/>
    <property type="evidence" value="ECO:0007669"/>
    <property type="project" value="TreeGrafter"/>
</dbReference>
<dbReference type="InterPro" id="IPR006080">
    <property type="entry name" value="Beta/alpha-defensin_C"/>
</dbReference>
<dbReference type="SUPFAM" id="SSF57392">
    <property type="entry name" value="Defensin-like"/>
    <property type="match status" value="1"/>
</dbReference>
<dbReference type="PANTHER" id="PTHR20515">
    <property type="entry name" value="BETA-DEFENSIN"/>
    <property type="match status" value="1"/>
</dbReference>
<reference evidence="9" key="1">
    <citation type="submission" date="2025-08" db="UniProtKB">
        <authorList>
            <consortium name="Ensembl"/>
        </authorList>
    </citation>
    <scope>IDENTIFICATION</scope>
</reference>
<dbReference type="Gene3D" id="3.10.360.10">
    <property type="entry name" value="Antimicrobial Peptide, Beta-defensin 2, Chain A"/>
    <property type="match status" value="1"/>
</dbReference>